<feature type="binding site" evidence="2">
    <location>
        <position position="61"/>
    </location>
    <ligand>
        <name>Fe cation</name>
        <dbReference type="ChEBI" id="CHEBI:24875"/>
    </ligand>
</feature>
<dbReference type="AlphaFoldDB" id="A0A0F7FQ99"/>
<evidence type="ECO:0000256" key="2">
    <source>
        <dbReference type="PIRSR" id="PIRSR006232-1"/>
    </source>
</evidence>
<evidence type="ECO:0000313" key="7">
    <source>
        <dbReference type="Proteomes" id="UP000034034"/>
    </source>
</evidence>
<protein>
    <submittedName>
        <fullName evidence="6">Pirin</fullName>
    </submittedName>
</protein>
<accession>A0A0F7FQ99</accession>
<evidence type="ECO:0000313" key="6">
    <source>
        <dbReference type="EMBL" id="AKG41622.1"/>
    </source>
</evidence>
<dbReference type="STRING" id="408015.SXIM_02380"/>
<feature type="domain" description="Pirin N-terminal" evidence="4">
    <location>
        <begin position="50"/>
        <end position="122"/>
    </location>
</feature>
<dbReference type="InterPro" id="IPR014710">
    <property type="entry name" value="RmlC-like_jellyroll"/>
</dbReference>
<evidence type="ECO:0000256" key="3">
    <source>
        <dbReference type="RuleBase" id="RU003457"/>
    </source>
</evidence>
<name>A0A0F7FQ99_9ACTN</name>
<dbReference type="PATRIC" id="fig|408015.6.peg.264"/>
<dbReference type="PANTHER" id="PTHR13903:SF8">
    <property type="entry name" value="PIRIN"/>
    <property type="match status" value="1"/>
</dbReference>
<dbReference type="KEGG" id="sxi:SXIM_02380"/>
<evidence type="ECO:0000259" key="4">
    <source>
        <dbReference type="Pfam" id="PF02678"/>
    </source>
</evidence>
<feature type="binding site" evidence="2">
    <location>
        <position position="105"/>
    </location>
    <ligand>
        <name>Fe cation</name>
        <dbReference type="ChEBI" id="CHEBI:24875"/>
    </ligand>
</feature>
<dbReference type="HOGENOM" id="CLU_045717_5_2_11"/>
<dbReference type="PANTHER" id="PTHR13903">
    <property type="entry name" value="PIRIN-RELATED"/>
    <property type="match status" value="1"/>
</dbReference>
<keyword evidence="2" id="KW-0479">Metal-binding</keyword>
<dbReference type="Proteomes" id="UP000034034">
    <property type="component" value="Chromosome"/>
</dbReference>
<organism evidence="6 7">
    <name type="scientific">Streptomyces xiamenensis</name>
    <dbReference type="NCBI Taxonomy" id="408015"/>
    <lineage>
        <taxon>Bacteria</taxon>
        <taxon>Bacillati</taxon>
        <taxon>Actinomycetota</taxon>
        <taxon>Actinomycetes</taxon>
        <taxon>Kitasatosporales</taxon>
        <taxon>Streptomycetaceae</taxon>
        <taxon>Streptomyces</taxon>
    </lineage>
</organism>
<dbReference type="InterPro" id="IPR012093">
    <property type="entry name" value="Pirin"/>
</dbReference>
<feature type="binding site" evidence="2">
    <location>
        <position position="107"/>
    </location>
    <ligand>
        <name>Fe cation</name>
        <dbReference type="ChEBI" id="CHEBI:24875"/>
    </ligand>
</feature>
<dbReference type="Gene3D" id="2.60.120.10">
    <property type="entry name" value="Jelly Rolls"/>
    <property type="match status" value="2"/>
</dbReference>
<dbReference type="InterPro" id="IPR008778">
    <property type="entry name" value="Pirin_C_dom"/>
</dbReference>
<keyword evidence="7" id="KW-1185">Reference proteome</keyword>
<comment type="cofactor">
    <cofactor evidence="2">
        <name>Fe cation</name>
        <dbReference type="ChEBI" id="CHEBI:24875"/>
    </cofactor>
    <text evidence="2">Binds 1 Fe cation per subunit.</text>
</comment>
<dbReference type="RefSeq" id="WP_030726785.1">
    <property type="nucleotide sequence ID" value="NZ_CP009922.3"/>
</dbReference>
<comment type="similarity">
    <text evidence="1 3">Belongs to the pirin family.</text>
</comment>
<feature type="domain" description="Pirin C-terminal" evidence="5">
    <location>
        <begin position="177"/>
        <end position="284"/>
    </location>
</feature>
<keyword evidence="2" id="KW-0408">Iron</keyword>
<sequence length="296" mass="31687">MTARTAPADRRVNRVVARVDIGPTPMSDHSALIIPPGDDARTDPFLLMGEERVNQPGFEWHPHRGMETVTLVLDGALEHGDSMGNAGVLGPGDVQWMTAGRGVIHREVAARAEHAHVIQLWLNLPSNKKSVPTGYQDLRAGGQAVHTEPGVLVQVISGEAGAVRGPAVNHWPILGMVITLDPRAEYRQVLDGSERSFVYVIAGCLTVGGRTVRAGEIAWSDPVSRRGGPTTLALAARDADERTKAMVFSGRPIGEPVVAHGPFVMNSEAEIVQAYRDFHSGGFGSIPRHSRFTAGG</sequence>
<dbReference type="InterPro" id="IPR003829">
    <property type="entry name" value="Pirin_N_dom"/>
</dbReference>
<dbReference type="SUPFAM" id="SSF51182">
    <property type="entry name" value="RmlC-like cupins"/>
    <property type="match status" value="1"/>
</dbReference>
<dbReference type="EMBL" id="CP009922">
    <property type="protein sequence ID" value="AKG41622.1"/>
    <property type="molecule type" value="Genomic_DNA"/>
</dbReference>
<dbReference type="CDD" id="cd02909">
    <property type="entry name" value="cupin_pirin_N"/>
    <property type="match status" value="1"/>
</dbReference>
<feature type="binding site" evidence="2">
    <location>
        <position position="63"/>
    </location>
    <ligand>
        <name>Fe cation</name>
        <dbReference type="ChEBI" id="CHEBI:24875"/>
    </ligand>
</feature>
<dbReference type="InterPro" id="IPR011051">
    <property type="entry name" value="RmlC_Cupin_sf"/>
</dbReference>
<dbReference type="PIRSF" id="PIRSF006232">
    <property type="entry name" value="Pirin"/>
    <property type="match status" value="1"/>
</dbReference>
<reference evidence="6" key="1">
    <citation type="submission" date="2019-08" db="EMBL/GenBank/DDBJ databases">
        <title>Complete genome sequence of a mangrove-derived Streptomyces xiamenensis.</title>
        <authorList>
            <person name="Xu J."/>
        </authorList>
    </citation>
    <scope>NUCLEOTIDE SEQUENCE</scope>
    <source>
        <strain evidence="6">318</strain>
    </source>
</reference>
<proteinExistence type="inferred from homology"/>
<dbReference type="Pfam" id="PF05726">
    <property type="entry name" value="Pirin_C"/>
    <property type="match status" value="1"/>
</dbReference>
<dbReference type="CDD" id="cd02247">
    <property type="entry name" value="cupin_pirin_C"/>
    <property type="match status" value="1"/>
</dbReference>
<evidence type="ECO:0000256" key="1">
    <source>
        <dbReference type="ARBA" id="ARBA00008416"/>
    </source>
</evidence>
<dbReference type="Pfam" id="PF02678">
    <property type="entry name" value="Pirin"/>
    <property type="match status" value="1"/>
</dbReference>
<evidence type="ECO:0000259" key="5">
    <source>
        <dbReference type="Pfam" id="PF05726"/>
    </source>
</evidence>
<gene>
    <name evidence="6" type="ORF">SXIM_02380</name>
</gene>
<dbReference type="GO" id="GO:0046872">
    <property type="term" value="F:metal ion binding"/>
    <property type="evidence" value="ECO:0007669"/>
    <property type="project" value="UniProtKB-KW"/>
</dbReference>